<gene>
    <name evidence="1" type="ORF">Pr1d_42970</name>
</gene>
<proteinExistence type="predicted"/>
<sequence length="109" mass="12293">MFVQYLRDDISHTVNKGGVSLGIAASTAHRLVECEIVIVSKVFSSRYVAGMMFDNLIDQPSNDIHPSEILEISLPSTVRMRRSCRAEAHRHGIHQATSHRQEGLHWNEV</sequence>
<dbReference type="Proteomes" id="UP000323917">
    <property type="component" value="Chromosome"/>
</dbReference>
<dbReference type="KEGG" id="bgok:Pr1d_42970"/>
<organism evidence="1 2">
    <name type="scientific">Bythopirellula goksoeyrii</name>
    <dbReference type="NCBI Taxonomy" id="1400387"/>
    <lineage>
        <taxon>Bacteria</taxon>
        <taxon>Pseudomonadati</taxon>
        <taxon>Planctomycetota</taxon>
        <taxon>Planctomycetia</taxon>
        <taxon>Pirellulales</taxon>
        <taxon>Lacipirellulaceae</taxon>
        <taxon>Bythopirellula</taxon>
    </lineage>
</organism>
<reference evidence="1 2" key="1">
    <citation type="submission" date="2019-08" db="EMBL/GenBank/DDBJ databases">
        <title>Deep-cultivation of Planctomycetes and their phenomic and genomic characterization uncovers novel biology.</title>
        <authorList>
            <person name="Wiegand S."/>
            <person name="Jogler M."/>
            <person name="Boedeker C."/>
            <person name="Pinto D."/>
            <person name="Vollmers J."/>
            <person name="Rivas-Marin E."/>
            <person name="Kohn T."/>
            <person name="Peeters S.H."/>
            <person name="Heuer A."/>
            <person name="Rast P."/>
            <person name="Oberbeckmann S."/>
            <person name="Bunk B."/>
            <person name="Jeske O."/>
            <person name="Meyerdierks A."/>
            <person name="Storesund J.E."/>
            <person name="Kallscheuer N."/>
            <person name="Luecker S."/>
            <person name="Lage O.M."/>
            <person name="Pohl T."/>
            <person name="Merkel B.J."/>
            <person name="Hornburger P."/>
            <person name="Mueller R.-W."/>
            <person name="Bruemmer F."/>
            <person name="Labrenz M."/>
            <person name="Spormann A.M."/>
            <person name="Op den Camp H."/>
            <person name="Overmann J."/>
            <person name="Amann R."/>
            <person name="Jetten M.S.M."/>
            <person name="Mascher T."/>
            <person name="Medema M.H."/>
            <person name="Devos D.P."/>
            <person name="Kaster A.-K."/>
            <person name="Ovreas L."/>
            <person name="Rohde M."/>
            <person name="Galperin M.Y."/>
            <person name="Jogler C."/>
        </authorList>
    </citation>
    <scope>NUCLEOTIDE SEQUENCE [LARGE SCALE GENOMIC DNA]</scope>
    <source>
        <strain evidence="1 2">Pr1d</strain>
    </source>
</reference>
<dbReference type="EMBL" id="CP042913">
    <property type="protein sequence ID" value="QEG36957.1"/>
    <property type="molecule type" value="Genomic_DNA"/>
</dbReference>
<accession>A0A5B9QD24</accession>
<name>A0A5B9QD24_9BACT</name>
<evidence type="ECO:0000313" key="1">
    <source>
        <dbReference type="EMBL" id="QEG36957.1"/>
    </source>
</evidence>
<protein>
    <submittedName>
        <fullName evidence="1">Uncharacterized protein</fullName>
    </submittedName>
</protein>
<keyword evidence="2" id="KW-1185">Reference proteome</keyword>
<evidence type="ECO:0000313" key="2">
    <source>
        <dbReference type="Proteomes" id="UP000323917"/>
    </source>
</evidence>
<dbReference type="AlphaFoldDB" id="A0A5B9QD24"/>